<sequence length="183" mass="19716">MQKPNQADYTSANGVAPSPDASLKPRHQNSTDTTNPRSPRAPPLISKFRGEPPPSKSASRTPNARRTKAQYSGIFASTGQAAADRASFYVIHPEWSSEVESVSRVPPPPHSAHHGGHQVTQSATHQARVAGSGRSMECGILPQDRGPESVLSVARKAASHNPVWPHRCRSAPAQRTRNPIAWT</sequence>
<organism evidence="4">
    <name type="scientific">Mesocestoides corti</name>
    <name type="common">Flatworm</name>
    <dbReference type="NCBI Taxonomy" id="53468"/>
    <lineage>
        <taxon>Eukaryota</taxon>
        <taxon>Metazoa</taxon>
        <taxon>Spiralia</taxon>
        <taxon>Lophotrochozoa</taxon>
        <taxon>Platyhelminthes</taxon>
        <taxon>Cestoda</taxon>
        <taxon>Eucestoda</taxon>
        <taxon>Cyclophyllidea</taxon>
        <taxon>Mesocestoididae</taxon>
        <taxon>Mesocestoides</taxon>
    </lineage>
</organism>
<dbReference type="EMBL" id="UXSR01005888">
    <property type="protein sequence ID" value="VDD83914.1"/>
    <property type="molecule type" value="Genomic_DNA"/>
</dbReference>
<accession>A0A0R3UPX8</accession>
<feature type="region of interest" description="Disordered" evidence="1">
    <location>
        <begin position="1"/>
        <end position="68"/>
    </location>
</feature>
<evidence type="ECO:0000313" key="4">
    <source>
        <dbReference type="WBParaSite" id="MCU_010369-RA"/>
    </source>
</evidence>
<feature type="compositionally biased region" description="Polar residues" evidence="1">
    <location>
        <begin position="28"/>
        <end position="37"/>
    </location>
</feature>
<protein>
    <submittedName>
        <fullName evidence="2 4">Uncharacterized protein</fullName>
    </submittedName>
</protein>
<name>A0A0R3UPX8_MESCO</name>
<evidence type="ECO:0000313" key="2">
    <source>
        <dbReference type="EMBL" id="VDD83914.1"/>
    </source>
</evidence>
<dbReference type="Proteomes" id="UP000267029">
    <property type="component" value="Unassembled WGS sequence"/>
</dbReference>
<reference evidence="4" key="2">
    <citation type="submission" date="2019-11" db="UniProtKB">
        <authorList>
            <consortium name="WormBaseParasite"/>
        </authorList>
    </citation>
    <scope>IDENTIFICATION</scope>
</reference>
<dbReference type="WBParaSite" id="MCU_010369-RA">
    <property type="protein sequence ID" value="MCU_010369-RA"/>
    <property type="gene ID" value="MCU_010369"/>
</dbReference>
<dbReference type="OrthoDB" id="6152580at2759"/>
<dbReference type="AlphaFoldDB" id="A0A0R3UPX8"/>
<feature type="compositionally biased region" description="Polar residues" evidence="1">
    <location>
        <begin position="1"/>
        <end position="13"/>
    </location>
</feature>
<reference evidence="2 3" key="1">
    <citation type="submission" date="2018-10" db="EMBL/GenBank/DDBJ databases">
        <authorList>
            <consortium name="Pathogen Informatics"/>
        </authorList>
    </citation>
    <scope>NUCLEOTIDE SEQUENCE [LARGE SCALE GENOMIC DNA]</scope>
</reference>
<proteinExistence type="predicted"/>
<keyword evidence="3" id="KW-1185">Reference proteome</keyword>
<evidence type="ECO:0000313" key="3">
    <source>
        <dbReference type="Proteomes" id="UP000267029"/>
    </source>
</evidence>
<feature type="region of interest" description="Disordered" evidence="1">
    <location>
        <begin position="163"/>
        <end position="183"/>
    </location>
</feature>
<evidence type="ECO:0000256" key="1">
    <source>
        <dbReference type="SAM" id="MobiDB-lite"/>
    </source>
</evidence>
<gene>
    <name evidence="2" type="ORF">MCOS_LOCUS9917</name>
</gene>